<geneLocation type="plasmid" evidence="2">
    <name>pRSE40</name>
</geneLocation>
<gene>
    <name evidence="2" type="ORF">EL007_23990</name>
    <name evidence="1" type="ORF">ELZ88_23845</name>
</gene>
<keyword evidence="1" id="KW-0614">Plasmid</keyword>
<protein>
    <submittedName>
        <fullName evidence="1">Uncharacterized protein</fullName>
    </submittedName>
</protein>
<sequence>MNITNVPGRYELTVICIAQENGRALHFCNHPVLSGANHDLWFPLGETDDLFQSIERLMVTNHQAVNVTRVEKLAGFARCEDLRVTYNAPAPTKRH</sequence>
<proteinExistence type="predicted"/>
<dbReference type="RefSeq" id="WP_168445568.1">
    <property type="nucleotide sequence ID" value="NZ_CP034699.1"/>
</dbReference>
<reference evidence="1" key="1">
    <citation type="submission" date="2018-12" db="EMBL/GenBank/DDBJ databases">
        <title>Complete genome sequences of twenty non-typhoidal Salmonella isolates from Rwanda.</title>
        <authorList>
            <person name="Byukusenge M."/>
            <person name="Li L."/>
            <person name="Subhashinie K."/>
            <person name="Nzayirambaho M."/>
            <person name="Kuchipudi S.V."/>
            <person name="Jayarao B.M."/>
        </authorList>
    </citation>
    <scope>NUCLEOTIDE SEQUENCE</scope>
    <source>
        <strain evidence="1">RSE21</strain>
        <strain evidence="2">RSE40</strain>
        <plasmid evidence="1">pRSE21</plasmid>
        <plasmid evidence="2">pRSE40</plasmid>
    </source>
</reference>
<dbReference type="EMBL" id="CP034710">
    <property type="protein sequence ID" value="AZT39591.1"/>
    <property type="molecule type" value="Genomic_DNA"/>
</dbReference>
<dbReference type="EMBL" id="CP034699">
    <property type="protein sequence ID" value="AZT44326.1"/>
    <property type="molecule type" value="Genomic_DNA"/>
</dbReference>
<organism evidence="1">
    <name type="scientific">Salmonella enterica subsp. enterica serovar Karamoja</name>
    <dbReference type="NCBI Taxonomy" id="2500153"/>
    <lineage>
        <taxon>Bacteria</taxon>
        <taxon>Pseudomonadati</taxon>
        <taxon>Pseudomonadota</taxon>
        <taxon>Gammaproteobacteria</taxon>
        <taxon>Enterobacterales</taxon>
        <taxon>Enterobacteriaceae</taxon>
        <taxon>Salmonella</taxon>
    </lineage>
</organism>
<geneLocation type="plasmid" evidence="1">
    <name>pRSE21</name>
</geneLocation>
<evidence type="ECO:0000313" key="1">
    <source>
        <dbReference type="EMBL" id="AZT39591.1"/>
    </source>
</evidence>
<dbReference type="AlphaFoldDB" id="A0A3Q9MPE5"/>
<accession>A0A3Q9MPE5</accession>
<evidence type="ECO:0000313" key="2">
    <source>
        <dbReference type="EMBL" id="AZT44326.1"/>
    </source>
</evidence>
<name>A0A3Q9MPE5_SALET</name>